<sequence>MCVRWRVLRSISQYLPPQSWTCEIPVPQPGGRNRRACFHLGNGTELGSLLVAKGVVPGKKLRPSMLCCVCCGITPETGDPEMGGAALSTPGGGPGGYQLLFVLANEEKQ</sequence>
<keyword evidence="2" id="KW-1185">Reference proteome</keyword>
<dbReference type="EMBL" id="RJVU01064619">
    <property type="protein sequence ID" value="ROJ13825.1"/>
    <property type="molecule type" value="Genomic_DNA"/>
</dbReference>
<evidence type="ECO:0000313" key="2">
    <source>
        <dbReference type="Proteomes" id="UP000281406"/>
    </source>
</evidence>
<name>A0A3N0XQ06_ANAGA</name>
<dbReference type="Proteomes" id="UP000281406">
    <property type="component" value="Unassembled WGS sequence"/>
</dbReference>
<organism evidence="1 2">
    <name type="scientific">Anabarilius grahami</name>
    <name type="common">Kanglang fish</name>
    <name type="synonym">Barilius grahami</name>
    <dbReference type="NCBI Taxonomy" id="495550"/>
    <lineage>
        <taxon>Eukaryota</taxon>
        <taxon>Metazoa</taxon>
        <taxon>Chordata</taxon>
        <taxon>Craniata</taxon>
        <taxon>Vertebrata</taxon>
        <taxon>Euteleostomi</taxon>
        <taxon>Actinopterygii</taxon>
        <taxon>Neopterygii</taxon>
        <taxon>Teleostei</taxon>
        <taxon>Ostariophysi</taxon>
        <taxon>Cypriniformes</taxon>
        <taxon>Xenocyprididae</taxon>
        <taxon>Xenocypridinae</taxon>
        <taxon>Xenocypridinae incertae sedis</taxon>
        <taxon>Anabarilius</taxon>
    </lineage>
</organism>
<proteinExistence type="predicted"/>
<protein>
    <submittedName>
        <fullName evidence="1">Uncharacterized protein</fullName>
    </submittedName>
</protein>
<comment type="caution">
    <text evidence="1">The sequence shown here is derived from an EMBL/GenBank/DDBJ whole genome shotgun (WGS) entry which is preliminary data.</text>
</comment>
<dbReference type="AlphaFoldDB" id="A0A3N0XQ06"/>
<reference evidence="1 2" key="1">
    <citation type="submission" date="2018-10" db="EMBL/GenBank/DDBJ databases">
        <title>Genome assembly for a Yunnan-Guizhou Plateau 3E fish, Anabarilius grahami (Regan), and its evolutionary and genetic applications.</title>
        <authorList>
            <person name="Jiang W."/>
        </authorList>
    </citation>
    <scope>NUCLEOTIDE SEQUENCE [LARGE SCALE GENOMIC DNA]</scope>
    <source>
        <strain evidence="1">AG-KIZ</strain>
        <tissue evidence="1">Muscle</tissue>
    </source>
</reference>
<evidence type="ECO:0000313" key="1">
    <source>
        <dbReference type="EMBL" id="ROJ13825.1"/>
    </source>
</evidence>
<accession>A0A3N0XQ06</accession>
<gene>
    <name evidence="1" type="ORF">DPX16_19700</name>
</gene>